<comment type="caution">
    <text evidence="2">The sequence shown here is derived from an EMBL/GenBank/DDBJ whole genome shotgun (WGS) entry which is preliminary data.</text>
</comment>
<dbReference type="GO" id="GO:0043531">
    <property type="term" value="F:ADP binding"/>
    <property type="evidence" value="ECO:0007669"/>
    <property type="project" value="InterPro"/>
</dbReference>
<dbReference type="InterPro" id="IPR036388">
    <property type="entry name" value="WH-like_DNA-bd_sf"/>
</dbReference>
<evidence type="ECO:0000259" key="1">
    <source>
        <dbReference type="Pfam" id="PF13191"/>
    </source>
</evidence>
<dbReference type="Pfam" id="PF13191">
    <property type="entry name" value="AAA_16"/>
    <property type="match status" value="1"/>
</dbReference>
<proteinExistence type="predicted"/>
<dbReference type="SUPFAM" id="SSF52540">
    <property type="entry name" value="P-loop containing nucleoside triphosphate hydrolases"/>
    <property type="match status" value="1"/>
</dbReference>
<dbReference type="OrthoDB" id="4473689at2"/>
<dbReference type="InterPro" id="IPR027417">
    <property type="entry name" value="P-loop_NTPase"/>
</dbReference>
<dbReference type="PANTHER" id="PTHR47691:SF3">
    <property type="entry name" value="HTH-TYPE TRANSCRIPTIONAL REGULATOR RV0890C-RELATED"/>
    <property type="match status" value="1"/>
</dbReference>
<dbReference type="RefSeq" id="WP_148105285.1">
    <property type="nucleotide sequence ID" value="NZ_RXMA01000017.1"/>
</dbReference>
<accession>A0A3S0R7J2</accession>
<dbReference type="Gene3D" id="1.25.40.10">
    <property type="entry name" value="Tetratricopeptide repeat domain"/>
    <property type="match status" value="1"/>
</dbReference>
<organism evidence="2 3">
    <name type="scientific">Azospirillum griseum</name>
    <dbReference type="NCBI Taxonomy" id="2496639"/>
    <lineage>
        <taxon>Bacteria</taxon>
        <taxon>Pseudomonadati</taxon>
        <taxon>Pseudomonadota</taxon>
        <taxon>Alphaproteobacteria</taxon>
        <taxon>Rhodospirillales</taxon>
        <taxon>Azospirillaceae</taxon>
        <taxon>Azospirillum</taxon>
    </lineage>
</organism>
<reference evidence="2 3" key="1">
    <citation type="submission" date="2018-12" db="EMBL/GenBank/DDBJ databases">
        <authorList>
            <person name="Yang Y."/>
        </authorList>
    </citation>
    <scope>NUCLEOTIDE SEQUENCE [LARGE SCALE GENOMIC DNA]</scope>
    <source>
        <strain evidence="2 3">L-25-5w-1</strain>
    </source>
</reference>
<name>A0A3S0R7J2_9PROT</name>
<gene>
    <name evidence="2" type="ORF">EJ903_17065</name>
</gene>
<protein>
    <recommendedName>
        <fullName evidence="1">Orc1-like AAA ATPase domain-containing protein</fullName>
    </recommendedName>
</protein>
<dbReference type="InterPro" id="IPR011990">
    <property type="entry name" value="TPR-like_helical_dom_sf"/>
</dbReference>
<feature type="domain" description="Orc1-like AAA ATPase" evidence="1">
    <location>
        <begin position="52"/>
        <end position="136"/>
    </location>
</feature>
<dbReference type="PRINTS" id="PR00364">
    <property type="entry name" value="DISEASERSIST"/>
</dbReference>
<dbReference type="Gene3D" id="3.40.50.300">
    <property type="entry name" value="P-loop containing nucleotide triphosphate hydrolases"/>
    <property type="match status" value="1"/>
</dbReference>
<dbReference type="CDD" id="cd01983">
    <property type="entry name" value="SIMIBI"/>
    <property type="match status" value="1"/>
</dbReference>
<keyword evidence="3" id="KW-1185">Reference proteome</keyword>
<sequence length="528" mass="56117">MTLPGDQTTASAPGAVAINGDAPNAVINPTIHLPAPPVPPTAFQQLPGDLPEFVGRDAELATLTAALDKDGGATVVIAAVQGMGGVGKTTLAQHAAQRLTHRYDRQIVVDLNGHGVGAPTAPLDAMMHVIRAFHPETPALTDPAQARAIYRATLSGKKALILLDNAADTDQIRDLIPPPHCGALITARTLVQPPGCPRPLTLGLLPLADSVALLRTLAPDATGTEDQWTRLAELCGRLPLALRVAGATLAAAIDLTLSDYLTELADEGTRPHRLFLDGDSGSNVAAILRHSLHRLTKQDPALAARWQSLSIIPADFDRAAAAALWKVPDADAARPLSTLLNRSLLLHDAPTRRYRLHDLMRPLARDLFAPAEDPEPGTPARLATAQGRFALHFMAVLEAANELYKRDQDGVAAGLARYDADARNIAAAAAWAIAHAEHNPTAQRVAAELPDAGVYVLDLRLHQREWSVWLTVAAAAARQMGNLRLAANHLGNLGLAHAALGETRRAIEFHQQALVISREVGDRRGEGQ</sequence>
<dbReference type="Gene3D" id="1.10.10.10">
    <property type="entry name" value="Winged helix-like DNA-binding domain superfamily/Winged helix DNA-binding domain"/>
    <property type="match status" value="1"/>
</dbReference>
<feature type="non-terminal residue" evidence="2">
    <location>
        <position position="528"/>
    </location>
</feature>
<dbReference type="EMBL" id="RXMA01000017">
    <property type="protein sequence ID" value="RTR17893.1"/>
    <property type="molecule type" value="Genomic_DNA"/>
</dbReference>
<evidence type="ECO:0000313" key="2">
    <source>
        <dbReference type="EMBL" id="RTR17893.1"/>
    </source>
</evidence>
<dbReference type="Proteomes" id="UP000277007">
    <property type="component" value="Unassembled WGS sequence"/>
</dbReference>
<dbReference type="PANTHER" id="PTHR47691">
    <property type="entry name" value="REGULATOR-RELATED"/>
    <property type="match status" value="1"/>
</dbReference>
<evidence type="ECO:0000313" key="3">
    <source>
        <dbReference type="Proteomes" id="UP000277007"/>
    </source>
</evidence>
<dbReference type="InterPro" id="IPR041664">
    <property type="entry name" value="AAA_16"/>
</dbReference>
<dbReference type="AlphaFoldDB" id="A0A3S0R7J2"/>